<feature type="compositionally biased region" description="Low complexity" evidence="1">
    <location>
        <begin position="35"/>
        <end position="52"/>
    </location>
</feature>
<dbReference type="RefSeq" id="WP_068630180.1">
    <property type="nucleotide sequence ID" value="NZ_LSZQ01000044.1"/>
</dbReference>
<accession>A0A139SM31</accession>
<comment type="caution">
    <text evidence="4">The sequence shown here is derived from an EMBL/GenBank/DDBJ whole genome shotgun (WGS) entry which is preliminary data.</text>
</comment>
<sequence>MKTSRRLPATLASLVAATVILAGCNTTDTTGPNNRAATASPAAAPTARTSPAWAGVPVEEQRSVTEKLAYLQTVDRHDRVREARRLGLSEAHLFAFDVGKNVIRLKDGRDTAYSILLRLHELGRIRAAARNEHVILNVTGTANPPRQIPATAEREARTFPGYFGAPIDLRPDFAQWQFTFAQVTFTREGQARRSLHFFDAQGRAVQRLYIDSLDGIEAFEKIVQDFRADAQSAQVLTTPAEPEPTPRAEANIDTAGLLAAWDKLTDVHQFSGLLAKFDVTRLQALRVAGPARAQRLSGPDALIALLNGIATRQIEILAFVSNSANTQIFTGKIEEPTQTAGGWIRVTDSNGLNLLIQKAGIDQLWLVRKPSSVGILSTVEVYNSAGEVIVQFYSRRTRGQGESETWRELLASLPKA</sequence>
<keyword evidence="2" id="KW-0732">Signal</keyword>
<evidence type="ECO:0000256" key="2">
    <source>
        <dbReference type="SAM" id="SignalP"/>
    </source>
</evidence>
<gene>
    <name evidence="4" type="ORF">AXK11_05825</name>
</gene>
<evidence type="ECO:0000259" key="3">
    <source>
        <dbReference type="Pfam" id="PF05171"/>
    </source>
</evidence>
<evidence type="ECO:0000313" key="5">
    <source>
        <dbReference type="Proteomes" id="UP000070058"/>
    </source>
</evidence>
<reference evidence="5" key="1">
    <citation type="submission" date="2016-02" db="EMBL/GenBank/DDBJ databases">
        <authorList>
            <person name="Sanders J.G."/>
            <person name="Lin J.Y."/>
            <person name="Wertz J.T."/>
            <person name="Russell J.A."/>
            <person name="Moreau C.S."/>
            <person name="Powell S."/>
        </authorList>
    </citation>
    <scope>NUCLEOTIDE SEQUENCE [LARGE SCALE GENOMIC DNA]</scope>
    <source>
        <strain evidence="5">CAG34</strain>
    </source>
</reference>
<feature type="chain" id="PRO_5007489447" description="Haemin-degrading HemS/ChuX domain-containing protein" evidence="2">
    <location>
        <begin position="23"/>
        <end position="416"/>
    </location>
</feature>
<evidence type="ECO:0000313" key="4">
    <source>
        <dbReference type="EMBL" id="KXU35636.1"/>
    </source>
</evidence>
<organism evidence="4 5">
    <name type="scientific">Cephaloticoccus primus</name>
    <dbReference type="NCBI Taxonomy" id="1548207"/>
    <lineage>
        <taxon>Bacteria</taxon>
        <taxon>Pseudomonadati</taxon>
        <taxon>Verrucomicrobiota</taxon>
        <taxon>Opitutia</taxon>
        <taxon>Opitutales</taxon>
        <taxon>Opitutaceae</taxon>
        <taxon>Cephaloticoccus</taxon>
    </lineage>
</organism>
<dbReference type="InterPro" id="IPR010413">
    <property type="entry name" value="HutX-like"/>
</dbReference>
<feature type="signal peptide" evidence="2">
    <location>
        <begin position="1"/>
        <end position="22"/>
    </location>
</feature>
<dbReference type="Gene3D" id="3.40.1570.10">
    <property type="entry name" value="HemS/ChuS/ChuX like domains"/>
    <property type="match status" value="2"/>
</dbReference>
<dbReference type="PROSITE" id="PS51257">
    <property type="entry name" value="PROKAR_LIPOPROTEIN"/>
    <property type="match status" value="1"/>
</dbReference>
<name>A0A139SM31_9BACT</name>
<dbReference type="InterPro" id="IPR007845">
    <property type="entry name" value="HemS/ChuX_dom"/>
</dbReference>
<dbReference type="InterPro" id="IPR053733">
    <property type="entry name" value="Heme_Transport_Util_sf"/>
</dbReference>
<dbReference type="STRING" id="1548207.AXK11_05825"/>
<evidence type="ECO:0000256" key="1">
    <source>
        <dbReference type="SAM" id="MobiDB-lite"/>
    </source>
</evidence>
<keyword evidence="5" id="KW-1185">Reference proteome</keyword>
<feature type="region of interest" description="Disordered" evidence="1">
    <location>
        <begin position="26"/>
        <end position="53"/>
    </location>
</feature>
<dbReference type="CDD" id="cd16831">
    <property type="entry name" value="HemS-like_C"/>
    <property type="match status" value="1"/>
</dbReference>
<dbReference type="Pfam" id="PF05171">
    <property type="entry name" value="HemS"/>
    <property type="match status" value="1"/>
</dbReference>
<proteinExistence type="predicted"/>
<dbReference type="GO" id="GO:0006826">
    <property type="term" value="P:iron ion transport"/>
    <property type="evidence" value="ECO:0007669"/>
    <property type="project" value="InterPro"/>
</dbReference>
<feature type="domain" description="Haemin-degrading HemS/ChuX" evidence="3">
    <location>
        <begin position="279"/>
        <end position="413"/>
    </location>
</feature>
<dbReference type="OrthoDB" id="316630at2"/>
<dbReference type="EMBL" id="LSZQ01000044">
    <property type="protein sequence ID" value="KXU35636.1"/>
    <property type="molecule type" value="Genomic_DNA"/>
</dbReference>
<dbReference type="Pfam" id="PF06228">
    <property type="entry name" value="ChuX_HutX"/>
    <property type="match status" value="1"/>
</dbReference>
<protein>
    <recommendedName>
        <fullName evidence="3">Haemin-degrading HemS/ChuX domain-containing protein</fullName>
    </recommendedName>
</protein>
<dbReference type="AlphaFoldDB" id="A0A139SM31"/>
<dbReference type="Proteomes" id="UP000070058">
    <property type="component" value="Unassembled WGS sequence"/>
</dbReference>
<dbReference type="SUPFAM" id="SSF144064">
    <property type="entry name" value="Heme iron utilization protein-like"/>
    <property type="match status" value="1"/>
</dbReference>